<dbReference type="InterPro" id="IPR011016">
    <property type="entry name" value="Znf_RING-CH"/>
</dbReference>
<dbReference type="SUPFAM" id="SSF57850">
    <property type="entry name" value="RING/U-box"/>
    <property type="match status" value="1"/>
</dbReference>
<feature type="domain" description="RING-type" evidence="7">
    <location>
        <begin position="167"/>
        <end position="205"/>
    </location>
</feature>
<reference evidence="8 9" key="1">
    <citation type="submission" date="2024-06" db="EMBL/GenBank/DDBJ databases">
        <title>A chromosome level genome sequence of Diviner's sage (Salvia divinorum).</title>
        <authorList>
            <person name="Ford S.A."/>
            <person name="Ro D.-K."/>
            <person name="Ness R.W."/>
            <person name="Phillips M.A."/>
        </authorList>
    </citation>
    <scope>NUCLEOTIDE SEQUENCE [LARGE SCALE GENOMIC DNA]</scope>
    <source>
        <strain evidence="8">SAF-2024a</strain>
        <tissue evidence="8">Leaf</tissue>
    </source>
</reference>
<evidence type="ECO:0000256" key="6">
    <source>
        <dbReference type="PROSITE-ProRule" id="PRU00175"/>
    </source>
</evidence>
<evidence type="ECO:0000259" key="7">
    <source>
        <dbReference type="PROSITE" id="PS50089"/>
    </source>
</evidence>
<dbReference type="PROSITE" id="PS50089">
    <property type="entry name" value="ZF_RING_2"/>
    <property type="match status" value="1"/>
</dbReference>
<evidence type="ECO:0000256" key="1">
    <source>
        <dbReference type="ARBA" id="ARBA00000900"/>
    </source>
</evidence>
<accession>A0ABD1G6Q7</accession>
<comment type="catalytic activity">
    <reaction evidence="1">
        <text>S-ubiquitinyl-[E2 ubiquitin-conjugating enzyme]-L-cysteine + [acceptor protein]-L-lysine = [E2 ubiquitin-conjugating enzyme]-L-cysteine + N(6)-ubiquitinyl-[acceptor protein]-L-lysine.</text>
        <dbReference type="EC" id="2.3.2.27"/>
    </reaction>
</comment>
<dbReference type="PANTHER" id="PTHR15710">
    <property type="entry name" value="E3 UBIQUITIN-PROTEIN LIGASE PRAJA"/>
    <property type="match status" value="1"/>
</dbReference>
<dbReference type="Pfam" id="PF13639">
    <property type="entry name" value="zf-RING_2"/>
    <property type="match status" value="1"/>
</dbReference>
<evidence type="ECO:0000256" key="5">
    <source>
        <dbReference type="ARBA" id="ARBA00022833"/>
    </source>
</evidence>
<sequence>MDSEYSYRTNFRVTRKAVRPTVFPHLQINFSLSLYKEYNNFLVNFETGPRHLPLPPMHRTATTASIIVREELSFYAVRDAIAGAIGGSLSGRERGLAVLLAWEELLLTLSPLDAFPMHVELDFDVDVRGRYWYVHEEAGGEGGMVPAAEEGIRRLEECEAAREDGCCSICLEELGAALRMPCSHVFHVGCIKEWLRKSHYCPLCRYEMPTATD</sequence>
<evidence type="ECO:0000256" key="3">
    <source>
        <dbReference type="ARBA" id="ARBA00022723"/>
    </source>
</evidence>
<evidence type="ECO:0000313" key="9">
    <source>
        <dbReference type="Proteomes" id="UP001567538"/>
    </source>
</evidence>
<dbReference type="EC" id="2.3.2.27" evidence="2"/>
<keyword evidence="5" id="KW-0862">Zinc</keyword>
<dbReference type="GO" id="GO:0061630">
    <property type="term" value="F:ubiquitin protein ligase activity"/>
    <property type="evidence" value="ECO:0007669"/>
    <property type="project" value="UniProtKB-EC"/>
</dbReference>
<dbReference type="Gene3D" id="3.30.40.10">
    <property type="entry name" value="Zinc/RING finger domain, C3HC4 (zinc finger)"/>
    <property type="match status" value="1"/>
</dbReference>
<keyword evidence="8" id="KW-0012">Acyltransferase</keyword>
<keyword evidence="9" id="KW-1185">Reference proteome</keyword>
<dbReference type="PANTHER" id="PTHR15710:SF77">
    <property type="entry name" value="RING-H2 FINGER PROTEIN ATL21B"/>
    <property type="match status" value="1"/>
</dbReference>
<keyword evidence="3" id="KW-0479">Metal-binding</keyword>
<name>A0ABD1G6Q7_SALDI</name>
<evidence type="ECO:0000256" key="4">
    <source>
        <dbReference type="ARBA" id="ARBA00022771"/>
    </source>
</evidence>
<evidence type="ECO:0000256" key="2">
    <source>
        <dbReference type="ARBA" id="ARBA00012483"/>
    </source>
</evidence>
<dbReference type="InterPro" id="IPR013083">
    <property type="entry name" value="Znf_RING/FYVE/PHD"/>
</dbReference>
<protein>
    <recommendedName>
        <fullName evidence="2">RING-type E3 ubiquitin transferase</fullName>
        <ecNumber evidence="2">2.3.2.27</ecNumber>
    </recommendedName>
</protein>
<dbReference type="SMART" id="SM00744">
    <property type="entry name" value="RINGv"/>
    <property type="match status" value="1"/>
</dbReference>
<evidence type="ECO:0000313" key="8">
    <source>
        <dbReference type="EMBL" id="KAL1538698.1"/>
    </source>
</evidence>
<keyword evidence="4 6" id="KW-0863">Zinc-finger</keyword>
<proteinExistence type="predicted"/>
<dbReference type="Proteomes" id="UP001567538">
    <property type="component" value="Unassembled WGS sequence"/>
</dbReference>
<organism evidence="8 9">
    <name type="scientific">Salvia divinorum</name>
    <name type="common">Maria pastora</name>
    <name type="synonym">Diviner's sage</name>
    <dbReference type="NCBI Taxonomy" id="28513"/>
    <lineage>
        <taxon>Eukaryota</taxon>
        <taxon>Viridiplantae</taxon>
        <taxon>Streptophyta</taxon>
        <taxon>Embryophyta</taxon>
        <taxon>Tracheophyta</taxon>
        <taxon>Spermatophyta</taxon>
        <taxon>Magnoliopsida</taxon>
        <taxon>eudicotyledons</taxon>
        <taxon>Gunneridae</taxon>
        <taxon>Pentapetalae</taxon>
        <taxon>asterids</taxon>
        <taxon>lamiids</taxon>
        <taxon>Lamiales</taxon>
        <taxon>Lamiaceae</taxon>
        <taxon>Nepetoideae</taxon>
        <taxon>Mentheae</taxon>
        <taxon>Salviinae</taxon>
        <taxon>Salvia</taxon>
        <taxon>Salvia subgen. Calosphace</taxon>
    </lineage>
</organism>
<dbReference type="GO" id="GO:0008270">
    <property type="term" value="F:zinc ion binding"/>
    <property type="evidence" value="ECO:0007669"/>
    <property type="project" value="UniProtKB-KW"/>
</dbReference>
<gene>
    <name evidence="8" type="ORF">AAHA92_27409</name>
</gene>
<keyword evidence="8" id="KW-0808">Transferase</keyword>
<dbReference type="EMBL" id="JBEAFC010000010">
    <property type="protein sequence ID" value="KAL1538698.1"/>
    <property type="molecule type" value="Genomic_DNA"/>
</dbReference>
<dbReference type="SMART" id="SM00184">
    <property type="entry name" value="RING"/>
    <property type="match status" value="1"/>
</dbReference>
<dbReference type="AlphaFoldDB" id="A0ABD1G6Q7"/>
<dbReference type="InterPro" id="IPR001841">
    <property type="entry name" value="Znf_RING"/>
</dbReference>
<comment type="caution">
    <text evidence="8">The sequence shown here is derived from an EMBL/GenBank/DDBJ whole genome shotgun (WGS) entry which is preliminary data.</text>
</comment>